<dbReference type="OrthoDB" id="10348788at2759"/>
<accession>A0A1B9G1V4</accession>
<evidence type="ECO:0000256" key="1">
    <source>
        <dbReference type="SAM" id="MobiDB-lite"/>
    </source>
</evidence>
<gene>
    <name evidence="2" type="ORF">I302_04805</name>
</gene>
<dbReference type="AlphaFoldDB" id="A0A1B9G1V4"/>
<proteinExistence type="predicted"/>
<organism evidence="2">
    <name type="scientific">Kwoniella bestiolae CBS 10118</name>
    <dbReference type="NCBI Taxonomy" id="1296100"/>
    <lineage>
        <taxon>Eukaryota</taxon>
        <taxon>Fungi</taxon>
        <taxon>Dikarya</taxon>
        <taxon>Basidiomycota</taxon>
        <taxon>Agaricomycotina</taxon>
        <taxon>Tremellomycetes</taxon>
        <taxon>Tremellales</taxon>
        <taxon>Cryptococcaceae</taxon>
        <taxon>Kwoniella</taxon>
    </lineage>
</organism>
<sequence>MSTFFEWTEKGEPTNPASPNQLTGLEGKAGGLSIDSKRAMALTVEDHQPSPTRAYLTISQAANEKQAAMMKAQQGGH</sequence>
<evidence type="ECO:0000313" key="2">
    <source>
        <dbReference type="EMBL" id="OCF24995.1"/>
    </source>
</evidence>
<protein>
    <submittedName>
        <fullName evidence="2">Uncharacterized protein</fullName>
    </submittedName>
</protein>
<feature type="region of interest" description="Disordered" evidence="1">
    <location>
        <begin position="1"/>
        <end position="23"/>
    </location>
</feature>
<dbReference type="VEuPathDB" id="FungiDB:I302_04805"/>
<reference evidence="2" key="2">
    <citation type="submission" date="2014-01" db="EMBL/GenBank/DDBJ databases">
        <title>Evolution of pathogenesis and genome organization in the Tremellales.</title>
        <authorList>
            <person name="Cuomo C."/>
            <person name="Litvintseva A."/>
            <person name="Heitman J."/>
            <person name="Chen Y."/>
            <person name="Sun S."/>
            <person name="Springer D."/>
            <person name="Dromer F."/>
            <person name="Young S."/>
            <person name="Zeng Q."/>
            <person name="Chapman S."/>
            <person name="Gujja S."/>
            <person name="Saif S."/>
            <person name="Birren B."/>
        </authorList>
    </citation>
    <scope>NUCLEOTIDE SEQUENCE</scope>
    <source>
        <strain evidence="2">CBS 10118</strain>
    </source>
</reference>
<reference evidence="2" key="1">
    <citation type="submission" date="2013-07" db="EMBL/GenBank/DDBJ databases">
        <title>The Genome Sequence of Cryptococcus bestiolae CBS10118.</title>
        <authorList>
            <consortium name="The Broad Institute Genome Sequencing Platform"/>
            <person name="Cuomo C."/>
            <person name="Litvintseva A."/>
            <person name="Chen Y."/>
            <person name="Heitman J."/>
            <person name="Sun S."/>
            <person name="Springer D."/>
            <person name="Dromer F."/>
            <person name="Young S.K."/>
            <person name="Zeng Q."/>
            <person name="Gargeya S."/>
            <person name="Fitzgerald M."/>
            <person name="Abouelleil A."/>
            <person name="Alvarado L."/>
            <person name="Berlin A.M."/>
            <person name="Chapman S.B."/>
            <person name="Dewar J."/>
            <person name="Goldberg J."/>
            <person name="Griggs A."/>
            <person name="Gujja S."/>
            <person name="Hansen M."/>
            <person name="Howarth C."/>
            <person name="Imamovic A."/>
            <person name="Larimer J."/>
            <person name="McCowan C."/>
            <person name="Murphy C."/>
            <person name="Pearson M."/>
            <person name="Priest M."/>
            <person name="Roberts A."/>
            <person name="Saif S."/>
            <person name="Shea T."/>
            <person name="Sykes S."/>
            <person name="Wortman J."/>
            <person name="Nusbaum C."/>
            <person name="Birren B."/>
        </authorList>
    </citation>
    <scope>NUCLEOTIDE SEQUENCE [LARGE SCALE GENOMIC DNA]</scope>
    <source>
        <strain evidence="2">CBS 10118</strain>
    </source>
</reference>
<dbReference type="EMBL" id="KI894021">
    <property type="protein sequence ID" value="OCF24995.1"/>
    <property type="molecule type" value="Genomic_DNA"/>
</dbReference>
<name>A0A1B9G1V4_9TREE</name>